<dbReference type="AlphaFoldDB" id="A0AAN7ZNB4"/>
<evidence type="ECO:0000313" key="2">
    <source>
        <dbReference type="Proteomes" id="UP001310594"/>
    </source>
</evidence>
<organism evidence="1 2">
    <name type="scientific">Elasticomyces elasticus</name>
    <dbReference type="NCBI Taxonomy" id="574655"/>
    <lineage>
        <taxon>Eukaryota</taxon>
        <taxon>Fungi</taxon>
        <taxon>Dikarya</taxon>
        <taxon>Ascomycota</taxon>
        <taxon>Pezizomycotina</taxon>
        <taxon>Dothideomycetes</taxon>
        <taxon>Dothideomycetidae</taxon>
        <taxon>Mycosphaerellales</taxon>
        <taxon>Teratosphaeriaceae</taxon>
        <taxon>Elasticomyces</taxon>
    </lineage>
</organism>
<evidence type="ECO:0000313" key="1">
    <source>
        <dbReference type="EMBL" id="KAK5699069.1"/>
    </source>
</evidence>
<sequence length="218" mass="24610">MSGDYASDSEAFDLFGLPRELRDAIYDAMLDVSIRELDFGTSAGVRLAVKYAMIVQLALVGRQFSSECRERYRGICVVLKDTKSWFGDTRRLTLPFILTVPSAVAGLEMRMNIQAGSDHNSTCDSLNCWIPGEFKLHRETAEAILARHDSIRSLAMYLYISDSDRQAQDLRCALINQDMFKNLRCLTSLAFRRQTVVESNNWEFPASSEVLASCEVKL</sequence>
<proteinExistence type="predicted"/>
<dbReference type="Proteomes" id="UP001310594">
    <property type="component" value="Unassembled WGS sequence"/>
</dbReference>
<accession>A0AAN7ZNB4</accession>
<name>A0AAN7ZNB4_9PEZI</name>
<dbReference type="EMBL" id="JAVRQU010000009">
    <property type="protein sequence ID" value="KAK5699069.1"/>
    <property type="molecule type" value="Genomic_DNA"/>
</dbReference>
<comment type="caution">
    <text evidence="1">The sequence shown here is derived from an EMBL/GenBank/DDBJ whole genome shotgun (WGS) entry which is preliminary data.</text>
</comment>
<protein>
    <submittedName>
        <fullName evidence="1">Uncharacterized protein</fullName>
    </submittedName>
</protein>
<gene>
    <name evidence="1" type="ORF">LTR97_006718</name>
</gene>
<reference evidence="1" key="1">
    <citation type="submission" date="2023-08" db="EMBL/GenBank/DDBJ databases">
        <title>Black Yeasts Isolated from many extreme environments.</title>
        <authorList>
            <person name="Coleine C."/>
            <person name="Stajich J.E."/>
            <person name="Selbmann L."/>
        </authorList>
    </citation>
    <scope>NUCLEOTIDE SEQUENCE</scope>
    <source>
        <strain evidence="1">CCFEE 5810</strain>
    </source>
</reference>